<evidence type="ECO:0000313" key="2">
    <source>
        <dbReference type="EMBL" id="KAL3868075.1"/>
    </source>
</evidence>
<comment type="caution">
    <text evidence="2">The sequence shown here is derived from an EMBL/GenBank/DDBJ whole genome shotgun (WGS) entry which is preliminary data.</text>
</comment>
<feature type="chain" id="PRO_5044794531" evidence="1">
    <location>
        <begin position="21"/>
        <end position="214"/>
    </location>
</feature>
<sequence>MRKALLAWGSFALLFNANLCLPMVQDDHTPTTEGPTMVKEILNMTSSLLIDTLSKNCNKTTMNNLQRNPKRTCDNNYVYGRLCPFVRITRYFCTTFFPAECPYNVTANRVPEKNLPFKGTHQQSVYVEEAEIENQSDYDYEDEWETGYGCPELQGSAGLLVQKGMTSETDAIISALQGLCPLVCRVPRNTVEFPELEEKEENKLLPQVKVGATG</sequence>
<proteinExistence type="predicted"/>
<evidence type="ECO:0000313" key="3">
    <source>
        <dbReference type="Proteomes" id="UP001634394"/>
    </source>
</evidence>
<dbReference type="AlphaFoldDB" id="A0ABD3W671"/>
<name>A0ABD3W671_SINWO</name>
<gene>
    <name evidence="2" type="ORF">ACJMK2_040912</name>
</gene>
<protein>
    <submittedName>
        <fullName evidence="2">Uncharacterized protein</fullName>
    </submittedName>
</protein>
<dbReference type="Proteomes" id="UP001634394">
    <property type="component" value="Unassembled WGS sequence"/>
</dbReference>
<keyword evidence="1" id="KW-0732">Signal</keyword>
<organism evidence="2 3">
    <name type="scientific">Sinanodonta woodiana</name>
    <name type="common">Chinese pond mussel</name>
    <name type="synonym">Anodonta woodiana</name>
    <dbReference type="NCBI Taxonomy" id="1069815"/>
    <lineage>
        <taxon>Eukaryota</taxon>
        <taxon>Metazoa</taxon>
        <taxon>Spiralia</taxon>
        <taxon>Lophotrochozoa</taxon>
        <taxon>Mollusca</taxon>
        <taxon>Bivalvia</taxon>
        <taxon>Autobranchia</taxon>
        <taxon>Heteroconchia</taxon>
        <taxon>Palaeoheterodonta</taxon>
        <taxon>Unionida</taxon>
        <taxon>Unionoidea</taxon>
        <taxon>Unionidae</taxon>
        <taxon>Unioninae</taxon>
        <taxon>Sinanodonta</taxon>
    </lineage>
</organism>
<evidence type="ECO:0000256" key="1">
    <source>
        <dbReference type="SAM" id="SignalP"/>
    </source>
</evidence>
<feature type="signal peptide" evidence="1">
    <location>
        <begin position="1"/>
        <end position="20"/>
    </location>
</feature>
<keyword evidence="3" id="KW-1185">Reference proteome</keyword>
<accession>A0ABD3W671</accession>
<reference evidence="2 3" key="1">
    <citation type="submission" date="2024-11" db="EMBL/GenBank/DDBJ databases">
        <title>Chromosome-level genome assembly of the freshwater bivalve Anodonta woodiana.</title>
        <authorList>
            <person name="Chen X."/>
        </authorList>
    </citation>
    <scope>NUCLEOTIDE SEQUENCE [LARGE SCALE GENOMIC DNA]</scope>
    <source>
        <strain evidence="2">MN2024</strain>
        <tissue evidence="2">Gills</tissue>
    </source>
</reference>
<dbReference type="EMBL" id="JBJQND010000008">
    <property type="protein sequence ID" value="KAL3868075.1"/>
    <property type="molecule type" value="Genomic_DNA"/>
</dbReference>